<feature type="transmembrane region" description="Helical" evidence="2">
    <location>
        <begin position="262"/>
        <end position="282"/>
    </location>
</feature>
<name>A0ABW1KAU5_9ACTN</name>
<accession>A0ABW1KAU5</accession>
<feature type="compositionally biased region" description="Low complexity" evidence="1">
    <location>
        <begin position="10"/>
        <end position="24"/>
    </location>
</feature>
<dbReference type="RefSeq" id="WP_377422585.1">
    <property type="nucleotide sequence ID" value="NZ_JBHSPR010000010.1"/>
</dbReference>
<feature type="transmembrane region" description="Helical" evidence="2">
    <location>
        <begin position="139"/>
        <end position="164"/>
    </location>
</feature>
<feature type="transmembrane region" description="Helical" evidence="2">
    <location>
        <begin position="184"/>
        <end position="205"/>
    </location>
</feature>
<comment type="caution">
    <text evidence="3">The sequence shown here is derived from an EMBL/GenBank/DDBJ whole genome shotgun (WGS) entry which is preliminary data.</text>
</comment>
<gene>
    <name evidence="3" type="ORF">ACFP2T_17140</name>
</gene>
<keyword evidence="2" id="KW-0472">Membrane</keyword>
<evidence type="ECO:0000313" key="3">
    <source>
        <dbReference type="EMBL" id="MFC6017929.1"/>
    </source>
</evidence>
<proteinExistence type="predicted"/>
<feature type="transmembrane region" description="Helical" evidence="2">
    <location>
        <begin position="97"/>
        <end position="118"/>
    </location>
</feature>
<dbReference type="Proteomes" id="UP001596203">
    <property type="component" value="Unassembled WGS sequence"/>
</dbReference>
<keyword evidence="4" id="KW-1185">Reference proteome</keyword>
<feature type="transmembrane region" description="Helical" evidence="2">
    <location>
        <begin position="212"/>
        <end position="232"/>
    </location>
</feature>
<sequence>MTTEGREMTTHTTSASTAPSAGPDATDRSAAYRSVDGPGADLGRPSLLRLTGVELRKLADTRAGYWLLITIGLVSVAIVAVMLVFTPDADQQFANFFALSQFPVGILLPILGIMLVTSEFSQRTALTTFALVPQRHRVVVAKLAAGVVAGLISALVTLGTAAVGTLIASLGGADDLWSAVPMPLLGAAVFQVVSVLMGIAFGLLFQNTPVAIVLSLVLPIAWSILSGMISGLRTAAAWLDTGLTTAPLIEPPGAGELGAGQWARLGVSVAVWVLVPLVAGLVRTIRREVS</sequence>
<evidence type="ECO:0000256" key="2">
    <source>
        <dbReference type="SAM" id="Phobius"/>
    </source>
</evidence>
<dbReference type="EMBL" id="JBHSPR010000010">
    <property type="protein sequence ID" value="MFC6017929.1"/>
    <property type="molecule type" value="Genomic_DNA"/>
</dbReference>
<evidence type="ECO:0000313" key="4">
    <source>
        <dbReference type="Proteomes" id="UP001596203"/>
    </source>
</evidence>
<keyword evidence="2" id="KW-0812">Transmembrane</keyword>
<keyword evidence="2" id="KW-1133">Transmembrane helix</keyword>
<organism evidence="3 4">
    <name type="scientific">Plantactinospora solaniradicis</name>
    <dbReference type="NCBI Taxonomy" id="1723736"/>
    <lineage>
        <taxon>Bacteria</taxon>
        <taxon>Bacillati</taxon>
        <taxon>Actinomycetota</taxon>
        <taxon>Actinomycetes</taxon>
        <taxon>Micromonosporales</taxon>
        <taxon>Micromonosporaceae</taxon>
        <taxon>Plantactinospora</taxon>
    </lineage>
</organism>
<reference evidence="4" key="1">
    <citation type="journal article" date="2019" name="Int. J. Syst. Evol. Microbiol.">
        <title>The Global Catalogue of Microorganisms (GCM) 10K type strain sequencing project: providing services to taxonomists for standard genome sequencing and annotation.</title>
        <authorList>
            <consortium name="The Broad Institute Genomics Platform"/>
            <consortium name="The Broad Institute Genome Sequencing Center for Infectious Disease"/>
            <person name="Wu L."/>
            <person name="Ma J."/>
        </authorList>
    </citation>
    <scope>NUCLEOTIDE SEQUENCE [LARGE SCALE GENOMIC DNA]</scope>
    <source>
        <strain evidence="4">ZS-35-S2</strain>
    </source>
</reference>
<protein>
    <submittedName>
        <fullName evidence="3">ABC transporter permease</fullName>
    </submittedName>
</protein>
<feature type="transmembrane region" description="Helical" evidence="2">
    <location>
        <begin position="65"/>
        <end position="85"/>
    </location>
</feature>
<evidence type="ECO:0000256" key="1">
    <source>
        <dbReference type="SAM" id="MobiDB-lite"/>
    </source>
</evidence>
<feature type="region of interest" description="Disordered" evidence="1">
    <location>
        <begin position="1"/>
        <end position="37"/>
    </location>
</feature>